<evidence type="ECO:0000313" key="1">
    <source>
        <dbReference type="EMBL" id="EKX34881.1"/>
    </source>
</evidence>
<dbReference type="HOGENOM" id="CLU_065702_0_0_1"/>
<dbReference type="GeneID" id="17291627"/>
<accession>L1IF56</accession>
<dbReference type="PaxDb" id="55529-EKX34881"/>
<sequence>MATTCIDLWNHDMNVLNHYSDILNKNNELEDPYAREALRIEKRIARNNIPIPLYRMLVNAINNFPMLKYHVRASIEKLEKIHDCLYHIKYEGTERDCMRRSAEMILELYAKLGVPTPGALNLYINEVADHITNPQVVASTDSETWVQLNRDRLASAQWILTPRHPYIGGNEQSIIDFRDIAPLRHRANVACYKIVGSYARTVTSALRHILTQNSQIKTVILEGIGMAPGYHRKFNSKNPRDVFPREAARRVREEVEGELLRYDVNYEFRTSKMSMSIKRTLDGIISAFSMFKFELICFKKENRFHAMLNDTCDNIVKIDETATPQEIHSKLAAEVASIKKVMDEIETMNLHISSLIDLLSN</sequence>
<reference evidence="2" key="3">
    <citation type="submission" date="2016-03" db="UniProtKB">
        <authorList>
            <consortium name="EnsemblProtists"/>
        </authorList>
    </citation>
    <scope>IDENTIFICATION</scope>
</reference>
<gene>
    <name evidence="1" type="ORF">GUITHDRAFT_118921</name>
</gene>
<keyword evidence="3" id="KW-1185">Reference proteome</keyword>
<dbReference type="EnsemblProtists" id="EKX34881">
    <property type="protein sequence ID" value="EKX34881"/>
    <property type="gene ID" value="GUITHDRAFT_118921"/>
</dbReference>
<dbReference type="AlphaFoldDB" id="L1IF56"/>
<name>L1IF56_GUITC</name>
<dbReference type="EMBL" id="JH993101">
    <property type="protein sequence ID" value="EKX34881.1"/>
    <property type="molecule type" value="Genomic_DNA"/>
</dbReference>
<proteinExistence type="predicted"/>
<evidence type="ECO:0000313" key="3">
    <source>
        <dbReference type="Proteomes" id="UP000011087"/>
    </source>
</evidence>
<reference evidence="3" key="2">
    <citation type="submission" date="2012-11" db="EMBL/GenBank/DDBJ databases">
        <authorList>
            <person name="Kuo A."/>
            <person name="Curtis B.A."/>
            <person name="Tanifuji G."/>
            <person name="Burki F."/>
            <person name="Gruber A."/>
            <person name="Irimia M."/>
            <person name="Maruyama S."/>
            <person name="Arias M.C."/>
            <person name="Ball S.G."/>
            <person name="Gile G.H."/>
            <person name="Hirakawa Y."/>
            <person name="Hopkins J.F."/>
            <person name="Rensing S.A."/>
            <person name="Schmutz J."/>
            <person name="Symeonidi A."/>
            <person name="Elias M."/>
            <person name="Eveleigh R.J."/>
            <person name="Herman E.K."/>
            <person name="Klute M.J."/>
            <person name="Nakayama T."/>
            <person name="Obornik M."/>
            <person name="Reyes-Prieto A."/>
            <person name="Armbrust E.V."/>
            <person name="Aves S.J."/>
            <person name="Beiko R.G."/>
            <person name="Coutinho P."/>
            <person name="Dacks J.B."/>
            <person name="Durnford D.G."/>
            <person name="Fast N.M."/>
            <person name="Green B.R."/>
            <person name="Grisdale C."/>
            <person name="Hempe F."/>
            <person name="Henrissat B."/>
            <person name="Hoppner M.P."/>
            <person name="Ishida K.-I."/>
            <person name="Kim E."/>
            <person name="Koreny L."/>
            <person name="Kroth P.G."/>
            <person name="Liu Y."/>
            <person name="Malik S.-B."/>
            <person name="Maier U.G."/>
            <person name="McRose D."/>
            <person name="Mock T."/>
            <person name="Neilson J.A."/>
            <person name="Onodera N.T."/>
            <person name="Poole A.M."/>
            <person name="Pritham E.J."/>
            <person name="Richards T.A."/>
            <person name="Rocap G."/>
            <person name="Roy S.W."/>
            <person name="Sarai C."/>
            <person name="Schaack S."/>
            <person name="Shirato S."/>
            <person name="Slamovits C.H."/>
            <person name="Spencer D.F."/>
            <person name="Suzuki S."/>
            <person name="Worden A.Z."/>
            <person name="Zauner S."/>
            <person name="Barry K."/>
            <person name="Bell C."/>
            <person name="Bharti A.K."/>
            <person name="Crow J.A."/>
            <person name="Grimwood J."/>
            <person name="Kramer R."/>
            <person name="Lindquist E."/>
            <person name="Lucas S."/>
            <person name="Salamov A."/>
            <person name="McFadden G.I."/>
            <person name="Lane C.E."/>
            <person name="Keeling P.J."/>
            <person name="Gray M.W."/>
            <person name="Grigoriev I.V."/>
            <person name="Archibald J.M."/>
        </authorList>
    </citation>
    <scope>NUCLEOTIDE SEQUENCE</scope>
    <source>
        <strain evidence="3">CCMP2712</strain>
    </source>
</reference>
<dbReference type="KEGG" id="gtt:GUITHDRAFT_118921"/>
<protein>
    <submittedName>
        <fullName evidence="1 2">Uncharacterized protein</fullName>
    </submittedName>
</protein>
<evidence type="ECO:0000313" key="2">
    <source>
        <dbReference type="EnsemblProtists" id="EKX34881"/>
    </source>
</evidence>
<dbReference type="Proteomes" id="UP000011087">
    <property type="component" value="Unassembled WGS sequence"/>
</dbReference>
<dbReference type="RefSeq" id="XP_005821861.1">
    <property type="nucleotide sequence ID" value="XM_005821804.1"/>
</dbReference>
<reference evidence="1 3" key="1">
    <citation type="journal article" date="2012" name="Nature">
        <title>Algal genomes reveal evolutionary mosaicism and the fate of nucleomorphs.</title>
        <authorList>
            <consortium name="DOE Joint Genome Institute"/>
            <person name="Curtis B.A."/>
            <person name="Tanifuji G."/>
            <person name="Burki F."/>
            <person name="Gruber A."/>
            <person name="Irimia M."/>
            <person name="Maruyama S."/>
            <person name="Arias M.C."/>
            <person name="Ball S.G."/>
            <person name="Gile G.H."/>
            <person name="Hirakawa Y."/>
            <person name="Hopkins J.F."/>
            <person name="Kuo A."/>
            <person name="Rensing S.A."/>
            <person name="Schmutz J."/>
            <person name="Symeonidi A."/>
            <person name="Elias M."/>
            <person name="Eveleigh R.J."/>
            <person name="Herman E.K."/>
            <person name="Klute M.J."/>
            <person name="Nakayama T."/>
            <person name="Obornik M."/>
            <person name="Reyes-Prieto A."/>
            <person name="Armbrust E.V."/>
            <person name="Aves S.J."/>
            <person name="Beiko R.G."/>
            <person name="Coutinho P."/>
            <person name="Dacks J.B."/>
            <person name="Durnford D.G."/>
            <person name="Fast N.M."/>
            <person name="Green B.R."/>
            <person name="Grisdale C.J."/>
            <person name="Hempel F."/>
            <person name="Henrissat B."/>
            <person name="Hoppner M.P."/>
            <person name="Ishida K."/>
            <person name="Kim E."/>
            <person name="Koreny L."/>
            <person name="Kroth P.G."/>
            <person name="Liu Y."/>
            <person name="Malik S.B."/>
            <person name="Maier U.G."/>
            <person name="McRose D."/>
            <person name="Mock T."/>
            <person name="Neilson J.A."/>
            <person name="Onodera N.T."/>
            <person name="Poole A.M."/>
            <person name="Pritham E.J."/>
            <person name="Richards T.A."/>
            <person name="Rocap G."/>
            <person name="Roy S.W."/>
            <person name="Sarai C."/>
            <person name="Schaack S."/>
            <person name="Shirato S."/>
            <person name="Slamovits C.H."/>
            <person name="Spencer D.F."/>
            <person name="Suzuki S."/>
            <person name="Worden A.Z."/>
            <person name="Zauner S."/>
            <person name="Barry K."/>
            <person name="Bell C."/>
            <person name="Bharti A.K."/>
            <person name="Crow J.A."/>
            <person name="Grimwood J."/>
            <person name="Kramer R."/>
            <person name="Lindquist E."/>
            <person name="Lucas S."/>
            <person name="Salamov A."/>
            <person name="McFadden G.I."/>
            <person name="Lane C.E."/>
            <person name="Keeling P.J."/>
            <person name="Gray M.W."/>
            <person name="Grigoriev I.V."/>
            <person name="Archibald J.M."/>
        </authorList>
    </citation>
    <scope>NUCLEOTIDE SEQUENCE</scope>
    <source>
        <strain evidence="1 3">CCMP2712</strain>
    </source>
</reference>
<organism evidence="1">
    <name type="scientific">Guillardia theta (strain CCMP2712)</name>
    <name type="common">Cryptophyte</name>
    <dbReference type="NCBI Taxonomy" id="905079"/>
    <lineage>
        <taxon>Eukaryota</taxon>
        <taxon>Cryptophyceae</taxon>
        <taxon>Pyrenomonadales</taxon>
        <taxon>Geminigeraceae</taxon>
        <taxon>Guillardia</taxon>
    </lineage>
</organism>